<dbReference type="EMBL" id="QZEY01000008">
    <property type="protein sequence ID" value="RJL30849.1"/>
    <property type="molecule type" value="Genomic_DNA"/>
</dbReference>
<dbReference type="RefSeq" id="WP_119928272.1">
    <property type="nucleotide sequence ID" value="NZ_QZEY01000008.1"/>
</dbReference>
<keyword evidence="2" id="KW-0378">Hydrolase</keyword>
<dbReference type="InterPro" id="IPR032466">
    <property type="entry name" value="Metal_Hydrolase"/>
</dbReference>
<sequence length="427" mass="44101">MRVLITGGVLIDTVPSRPRALPGTDLLIEDGVISAVGPGLGGTPADEVIDAAGHLVLPGFVDTHRHLWQSVLRSIAPDATLDDYFALVIGRLAPAFRPDDVYAANLWGALQALDAGVTTVYDWSQIQLTPAHTDAAVAGLRESGVRAVFGYAHRGTRDEDREEGEVRRVLAEHFPAAGLLTPALAAWGPVYGTAGATAADWRLARELGLRISLHAMGPEPVELLDRLGLLGPDVLFVHCNGMPDAALRRIADTGGAASVAPVVECQMGHGLPETGRLRAHGVPTGLGVDTVTCAAADMFGVMRAAFAAERARCLANGETPPTAGDVLRLATIEGARALGLADSIGSLSPGKQADVVLLRTGTAGLAPVHDPVGAVVTAANPGDVDTVLVAGRVVKRAGALVPDVRRSLRLAQDAAARVTEGVVAAAH</sequence>
<organism evidence="2 3">
    <name type="scientific">Bailinhaonella thermotolerans</name>
    <dbReference type="NCBI Taxonomy" id="1070861"/>
    <lineage>
        <taxon>Bacteria</taxon>
        <taxon>Bacillati</taxon>
        <taxon>Actinomycetota</taxon>
        <taxon>Actinomycetes</taxon>
        <taxon>Streptosporangiales</taxon>
        <taxon>Streptosporangiaceae</taxon>
        <taxon>Bailinhaonella</taxon>
    </lineage>
</organism>
<dbReference type="Pfam" id="PF01979">
    <property type="entry name" value="Amidohydro_1"/>
    <property type="match status" value="1"/>
</dbReference>
<dbReference type="Gene3D" id="2.30.40.10">
    <property type="entry name" value="Urease, subunit C, domain 1"/>
    <property type="match status" value="1"/>
</dbReference>
<dbReference type="NCBIfam" id="NF006056">
    <property type="entry name" value="PRK08204.1"/>
    <property type="match status" value="1"/>
</dbReference>
<protein>
    <submittedName>
        <fullName evidence="2">Amidohydrolase</fullName>
    </submittedName>
</protein>
<keyword evidence="3" id="KW-1185">Reference proteome</keyword>
<comment type="caution">
    <text evidence="2">The sequence shown here is derived from an EMBL/GenBank/DDBJ whole genome shotgun (WGS) entry which is preliminary data.</text>
</comment>
<dbReference type="Proteomes" id="UP000265768">
    <property type="component" value="Unassembled WGS sequence"/>
</dbReference>
<dbReference type="InterPro" id="IPR011059">
    <property type="entry name" value="Metal-dep_hydrolase_composite"/>
</dbReference>
<feature type="domain" description="Amidohydrolase-related" evidence="1">
    <location>
        <begin position="55"/>
        <end position="394"/>
    </location>
</feature>
<dbReference type="Gene3D" id="3.20.20.140">
    <property type="entry name" value="Metal-dependent hydrolases"/>
    <property type="match status" value="1"/>
</dbReference>
<dbReference type="GO" id="GO:0016810">
    <property type="term" value="F:hydrolase activity, acting on carbon-nitrogen (but not peptide) bonds"/>
    <property type="evidence" value="ECO:0007669"/>
    <property type="project" value="InterPro"/>
</dbReference>
<gene>
    <name evidence="2" type="ORF">D5H75_21325</name>
</gene>
<dbReference type="SUPFAM" id="SSF51556">
    <property type="entry name" value="Metallo-dependent hydrolases"/>
    <property type="match status" value="1"/>
</dbReference>
<reference evidence="2 3" key="1">
    <citation type="submission" date="2018-09" db="EMBL/GenBank/DDBJ databases">
        <title>YIM 75507 draft genome.</title>
        <authorList>
            <person name="Tang S."/>
            <person name="Feng Y."/>
        </authorList>
    </citation>
    <scope>NUCLEOTIDE SEQUENCE [LARGE SCALE GENOMIC DNA]</scope>
    <source>
        <strain evidence="2 3">YIM 75507</strain>
    </source>
</reference>
<evidence type="ECO:0000313" key="3">
    <source>
        <dbReference type="Proteomes" id="UP000265768"/>
    </source>
</evidence>
<dbReference type="InterPro" id="IPR050287">
    <property type="entry name" value="MTA/SAH_deaminase"/>
</dbReference>
<evidence type="ECO:0000313" key="2">
    <source>
        <dbReference type="EMBL" id="RJL30849.1"/>
    </source>
</evidence>
<dbReference type="AlphaFoldDB" id="A0A3A4AQJ6"/>
<dbReference type="OrthoDB" id="3189065at2"/>
<dbReference type="PANTHER" id="PTHR43794">
    <property type="entry name" value="AMINOHYDROLASE SSNA-RELATED"/>
    <property type="match status" value="1"/>
</dbReference>
<evidence type="ECO:0000259" key="1">
    <source>
        <dbReference type="Pfam" id="PF01979"/>
    </source>
</evidence>
<dbReference type="PANTHER" id="PTHR43794:SF5">
    <property type="entry name" value="CHLOROHYDROLASE FAMILY PROTEIN"/>
    <property type="match status" value="1"/>
</dbReference>
<dbReference type="SUPFAM" id="SSF51338">
    <property type="entry name" value="Composite domain of metallo-dependent hydrolases"/>
    <property type="match status" value="1"/>
</dbReference>
<name>A0A3A4AQJ6_9ACTN</name>
<accession>A0A3A4AQJ6</accession>
<proteinExistence type="predicted"/>
<dbReference type="InterPro" id="IPR006680">
    <property type="entry name" value="Amidohydro-rel"/>
</dbReference>